<dbReference type="VEuPathDB" id="MicrosporidiaDB:AEWD_082030"/>
<feature type="transmembrane region" description="Helical" evidence="2">
    <location>
        <begin position="162"/>
        <end position="181"/>
    </location>
</feature>
<evidence type="ECO:0000256" key="2">
    <source>
        <dbReference type="SAM" id="Phobius"/>
    </source>
</evidence>
<gene>
    <name evidence="3" type="ORF">ECU08_2060</name>
</gene>
<reference evidence="3" key="1">
    <citation type="journal article" date="2013" name="Eukaryot. Cell">
        <title>Extremely Reduced Levels of Heterozygosity in the Vertebrate Pathogen Encephalitozoon cuniculi.</title>
        <authorList>
            <person name="Selman M."/>
            <person name="Sak B."/>
            <person name="Kvac M."/>
            <person name="Farinelli L."/>
            <person name="Weiss L.M."/>
            <person name="Corradi N."/>
        </authorList>
    </citation>
    <scope>NUCLEOTIDE SEQUENCE</scope>
</reference>
<sequence>MSVTNIPQSHETNEMQHIKNQSHWRVILSSLGIFMATVYPIFMYLVFTKDCFEERHLLRLITLVLPFLYSTIQYLFLLYTNWKNGHKQEDILYNILYYLLNLLLTTFSIISILSIIALIINRRENDDDLFFFSVILPSMPLTYLLSTSCCLVPGQIGFIDTGINIFIDILILSCLVSLTLICIEPKDYLCFIAISSALTLVRLLKKKYLSSKQSPPPTAPWRVAIFVLIFSFVVFIYVLAACGSITALDYHFHLFDKVKSILS</sequence>
<name>M1K6B3_ENCCN</name>
<dbReference type="VEuPathDB" id="MicrosporidiaDB:M970_082060"/>
<evidence type="ECO:0000313" key="3">
    <source>
        <dbReference type="EMBL" id="AGE96593.1"/>
    </source>
</evidence>
<keyword evidence="2" id="KW-0812">Transmembrane</keyword>
<feature type="transmembrane region" description="Helical" evidence="2">
    <location>
        <begin position="24"/>
        <end position="45"/>
    </location>
</feature>
<dbReference type="VEuPathDB" id="MicrosporidiaDB:AEWR_082060"/>
<dbReference type="VEuPathDB" id="MicrosporidiaDB:ECU08_2060"/>
<dbReference type="VEuPathDB" id="MicrosporidiaDB:AEWQ_082070"/>
<organism evidence="3">
    <name type="scientific">Encephalitozoon cuniculi</name>
    <name type="common">Microsporidian parasite</name>
    <dbReference type="NCBI Taxonomy" id="6035"/>
    <lineage>
        <taxon>Eukaryota</taxon>
        <taxon>Fungi</taxon>
        <taxon>Fungi incertae sedis</taxon>
        <taxon>Microsporidia</taxon>
        <taxon>Unikaryonidae</taxon>
        <taxon>Encephalitozoon</taxon>
    </lineage>
</organism>
<feature type="transmembrane region" description="Helical" evidence="2">
    <location>
        <begin position="188"/>
        <end position="204"/>
    </location>
</feature>
<dbReference type="AlphaFoldDB" id="M1K6B3"/>
<accession>M1K6B3</accession>
<evidence type="ECO:0000256" key="1">
    <source>
        <dbReference type="ARBA" id="ARBA00010346"/>
    </source>
</evidence>
<feature type="transmembrane region" description="Helical" evidence="2">
    <location>
        <begin position="96"/>
        <end position="120"/>
    </location>
</feature>
<keyword evidence="2" id="KW-1133">Transmembrane helix</keyword>
<comment type="similarity">
    <text evidence="1">Belongs to the UPF0328 family.</text>
</comment>
<dbReference type="Pfam" id="PF09591">
    <property type="entry name" value="DUF2463"/>
    <property type="match status" value="1"/>
</dbReference>
<keyword evidence="2" id="KW-0472">Membrane</keyword>
<feature type="transmembrane region" description="Helical" evidence="2">
    <location>
        <begin position="57"/>
        <end position="76"/>
    </location>
</feature>
<dbReference type="EMBL" id="KC513625">
    <property type="protein sequence ID" value="AGE96593.1"/>
    <property type="molecule type" value="Genomic_DNA"/>
</dbReference>
<feature type="transmembrane region" description="Helical" evidence="2">
    <location>
        <begin position="224"/>
        <end position="248"/>
    </location>
</feature>
<dbReference type="InterPro" id="IPR019081">
    <property type="entry name" value="UPF0328"/>
</dbReference>
<proteinExistence type="inferred from homology"/>
<protein>
    <submittedName>
        <fullName evidence="3">Uncharacterized protein</fullName>
    </submittedName>
</protein>
<feature type="transmembrane region" description="Helical" evidence="2">
    <location>
        <begin position="129"/>
        <end position="156"/>
    </location>
</feature>